<dbReference type="PANTHER" id="PTHR31589">
    <property type="entry name" value="PROTEIN, PUTATIVE (DUF239)-RELATED-RELATED"/>
    <property type="match status" value="1"/>
</dbReference>
<dbReference type="Proteomes" id="UP000316621">
    <property type="component" value="Chromosome 4"/>
</dbReference>
<dbReference type="Gramene" id="RZC59016">
    <property type="protein sequence ID" value="RZC59016"/>
    <property type="gene ID" value="C5167_006314"/>
</dbReference>
<dbReference type="PROSITE" id="PS52045">
    <property type="entry name" value="NEPROSIN_PEP_CD"/>
    <property type="match status" value="1"/>
</dbReference>
<dbReference type="Pfam" id="PF14365">
    <property type="entry name" value="Neprosin_AP"/>
    <property type="match status" value="1"/>
</dbReference>
<proteinExistence type="predicted"/>
<accession>A0A4Y7JER2</accession>
<dbReference type="OrthoDB" id="1870261at2759"/>
<name>A0A4Y7JER2_PAPSO</name>
<organism evidence="3 4">
    <name type="scientific">Papaver somniferum</name>
    <name type="common">Opium poppy</name>
    <dbReference type="NCBI Taxonomy" id="3469"/>
    <lineage>
        <taxon>Eukaryota</taxon>
        <taxon>Viridiplantae</taxon>
        <taxon>Streptophyta</taxon>
        <taxon>Embryophyta</taxon>
        <taxon>Tracheophyta</taxon>
        <taxon>Spermatophyta</taxon>
        <taxon>Magnoliopsida</taxon>
        <taxon>Ranunculales</taxon>
        <taxon>Papaveraceae</taxon>
        <taxon>Papaveroideae</taxon>
        <taxon>Papaver</taxon>
    </lineage>
</organism>
<feature type="chain" id="PRO_5021230308" description="Neprosin PEP catalytic domain-containing protein" evidence="1">
    <location>
        <begin position="26"/>
        <end position="396"/>
    </location>
</feature>
<evidence type="ECO:0000313" key="3">
    <source>
        <dbReference type="EMBL" id="RZC59016.1"/>
    </source>
</evidence>
<evidence type="ECO:0000256" key="1">
    <source>
        <dbReference type="SAM" id="SignalP"/>
    </source>
</evidence>
<dbReference type="EMBL" id="CM010718">
    <property type="protein sequence ID" value="RZC59016.1"/>
    <property type="molecule type" value="Genomic_DNA"/>
</dbReference>
<dbReference type="InterPro" id="IPR053168">
    <property type="entry name" value="Glutamic_endopeptidase"/>
</dbReference>
<keyword evidence="4" id="KW-1185">Reference proteome</keyword>
<protein>
    <recommendedName>
        <fullName evidence="2">Neprosin PEP catalytic domain-containing protein</fullName>
    </recommendedName>
</protein>
<dbReference type="AlphaFoldDB" id="A0A4Y7JER2"/>
<dbReference type="OMA" id="FTIEWRA"/>
<dbReference type="Gene3D" id="3.90.1320.10">
    <property type="entry name" value="Outer-capsid protein sigma 3, large lobe"/>
    <property type="match status" value="1"/>
</dbReference>
<dbReference type="PANTHER" id="PTHR31589:SF221">
    <property type="entry name" value="LIGASE, PUTATIVE (DUF239)-RELATED"/>
    <property type="match status" value="1"/>
</dbReference>
<dbReference type="STRING" id="3469.A0A4Y7JER2"/>
<sequence length="396" mass="44482">MSKFMISTNCSLILVVLLFTILIRGELVDGETISKPVNKAIIKTIKVDEDEIIDCYDIYKQPSLNHPSLHNHQIQMRPSMIPKNIKLDNLGTLQLTQTWHKYGTCPEGTIPIRRNIKDYRPTLSPKHRLSTFSHSKAPNTLEPNKVTDGHEYAVITVHGNYLGGQAKINLWNPVVETPVEISVAQIWAFAGAGTNGFNSIEAGWEVCQPRYGDYQTRFFILWTTDGYRNSCTNLECEGFVHISPDIALGCNFTDMSTFKGDQKDATFSIHKDPSSGNWWVQVQGISVGYYPSSLFTLLSKTPATMEFGGEIFNERSKGRHTIAEMGSGHFPSEGGFGVSSYFHHVQIIDENNEAKDPENVERYVSNPNCYDLKIDDKHTNGYGFYFGGPGYNDKCQ</sequence>
<keyword evidence="1" id="KW-0732">Signal</keyword>
<gene>
    <name evidence="3" type="ORF">C5167_006314</name>
</gene>
<feature type="domain" description="Neprosin PEP catalytic" evidence="2">
    <location>
        <begin position="140"/>
        <end position="396"/>
    </location>
</feature>
<dbReference type="Pfam" id="PF03080">
    <property type="entry name" value="Neprosin"/>
    <property type="match status" value="1"/>
</dbReference>
<evidence type="ECO:0000313" key="4">
    <source>
        <dbReference type="Proteomes" id="UP000316621"/>
    </source>
</evidence>
<evidence type="ECO:0000259" key="2">
    <source>
        <dbReference type="PROSITE" id="PS52045"/>
    </source>
</evidence>
<reference evidence="3 4" key="1">
    <citation type="journal article" date="2018" name="Science">
        <title>The opium poppy genome and morphinan production.</title>
        <authorList>
            <person name="Guo L."/>
            <person name="Winzer T."/>
            <person name="Yang X."/>
            <person name="Li Y."/>
            <person name="Ning Z."/>
            <person name="He Z."/>
            <person name="Teodor R."/>
            <person name="Lu Y."/>
            <person name="Bowser T.A."/>
            <person name="Graham I.A."/>
            <person name="Ye K."/>
        </authorList>
    </citation>
    <scope>NUCLEOTIDE SEQUENCE [LARGE SCALE GENOMIC DNA]</scope>
    <source>
        <strain evidence="4">cv. HN1</strain>
        <tissue evidence="3">Leaves</tissue>
    </source>
</reference>
<feature type="signal peptide" evidence="1">
    <location>
        <begin position="1"/>
        <end position="25"/>
    </location>
</feature>
<dbReference type="InterPro" id="IPR025521">
    <property type="entry name" value="Neprosin_propep"/>
</dbReference>
<dbReference type="InterPro" id="IPR004314">
    <property type="entry name" value="Neprosin"/>
</dbReference>